<dbReference type="AlphaFoldDB" id="A0A423HXI8"/>
<sequence>MPMIKQNADSSLGVEGKDGGDGGFIPLTLNYTASIVDCTMFTADRPYTVKAIRGRVDVAGTGGACTAVIRKVASATAITAGTALHSASFNLVGTANAQQALTLSTTASDLLLAAGDSICLDLTGTATSAVGAISVFLNPA</sequence>
<protein>
    <submittedName>
        <fullName evidence="1">Uncharacterized protein</fullName>
    </submittedName>
</protein>
<evidence type="ECO:0000313" key="1">
    <source>
        <dbReference type="EMBL" id="RON17944.1"/>
    </source>
</evidence>
<dbReference type="RefSeq" id="WP_123435220.1">
    <property type="nucleotide sequence ID" value="NZ_MOBK01000009.1"/>
</dbReference>
<proteinExistence type="predicted"/>
<comment type="caution">
    <text evidence="1">The sequence shown here is derived from an EMBL/GenBank/DDBJ whole genome shotgun (WGS) entry which is preliminary data.</text>
</comment>
<accession>A0A423HXI8</accession>
<dbReference type="Proteomes" id="UP000285636">
    <property type="component" value="Unassembled WGS sequence"/>
</dbReference>
<organism evidence="1 2">
    <name type="scientific">Pseudomonas brassicacearum</name>
    <dbReference type="NCBI Taxonomy" id="930166"/>
    <lineage>
        <taxon>Bacteria</taxon>
        <taxon>Pseudomonadati</taxon>
        <taxon>Pseudomonadota</taxon>
        <taxon>Gammaproteobacteria</taxon>
        <taxon>Pseudomonadales</taxon>
        <taxon>Pseudomonadaceae</taxon>
        <taxon>Pseudomonas</taxon>
    </lineage>
</organism>
<dbReference type="EMBL" id="MOBK01000009">
    <property type="protein sequence ID" value="RON17944.1"/>
    <property type="molecule type" value="Genomic_DNA"/>
</dbReference>
<name>A0A423HXI8_9PSED</name>
<evidence type="ECO:0000313" key="2">
    <source>
        <dbReference type="Proteomes" id="UP000285636"/>
    </source>
</evidence>
<reference evidence="1 2" key="1">
    <citation type="submission" date="2016-10" db="EMBL/GenBank/DDBJ databases">
        <title>Comparative genome analysis of multiple Pseudomonas spp. focuses on biocontrol and plant growth promoting traits.</title>
        <authorList>
            <person name="Tao X.-Y."/>
            <person name="Taylor C.G."/>
        </authorList>
    </citation>
    <scope>NUCLEOTIDE SEQUENCE [LARGE SCALE GENOMIC DNA]</scope>
    <source>
        <strain evidence="1 2">38D7</strain>
    </source>
</reference>
<gene>
    <name evidence="1" type="ORF">BK660_21895</name>
</gene>